<protein>
    <submittedName>
        <fullName evidence="15">Uncharacterized protein</fullName>
    </submittedName>
</protein>
<feature type="region of interest" description="Disordered" evidence="12">
    <location>
        <begin position="105"/>
        <end position="126"/>
    </location>
</feature>
<evidence type="ECO:0000256" key="7">
    <source>
        <dbReference type="ARBA" id="ARBA00022840"/>
    </source>
</evidence>
<evidence type="ECO:0000256" key="11">
    <source>
        <dbReference type="SAM" id="Coils"/>
    </source>
</evidence>
<dbReference type="InterPro" id="IPR050496">
    <property type="entry name" value="SNF2_RAD54_helicase_repair"/>
</dbReference>
<feature type="compositionally biased region" description="Basic residues" evidence="12">
    <location>
        <begin position="1024"/>
        <end position="1040"/>
    </location>
</feature>
<dbReference type="InterPro" id="IPR009737">
    <property type="entry name" value="Aim32/Apd1-like"/>
</dbReference>
<evidence type="ECO:0000313" key="16">
    <source>
        <dbReference type="Proteomes" id="UP000825434"/>
    </source>
</evidence>
<feature type="region of interest" description="Disordered" evidence="12">
    <location>
        <begin position="148"/>
        <end position="219"/>
    </location>
</feature>
<keyword evidence="9" id="KW-0234">DNA repair</keyword>
<feature type="compositionally biased region" description="Polar residues" evidence="12">
    <location>
        <begin position="1013"/>
        <end position="1023"/>
    </location>
</feature>
<keyword evidence="7" id="KW-0067">ATP-binding</keyword>
<feature type="domain" description="Helicase C-terminal" evidence="14">
    <location>
        <begin position="661"/>
        <end position="834"/>
    </location>
</feature>
<dbReference type="CDD" id="cd03062">
    <property type="entry name" value="TRX_Fd_Sucrase"/>
    <property type="match status" value="1"/>
</dbReference>
<dbReference type="SMART" id="SM00490">
    <property type="entry name" value="HELICc"/>
    <property type="match status" value="1"/>
</dbReference>
<feature type="compositionally biased region" description="Acidic residues" evidence="12">
    <location>
        <begin position="201"/>
        <end position="219"/>
    </location>
</feature>
<keyword evidence="3" id="KW-0547">Nucleotide-binding</keyword>
<keyword evidence="6" id="KW-0347">Helicase</keyword>
<dbReference type="Gene3D" id="3.40.50.10810">
    <property type="entry name" value="Tandem AAA-ATPase domain"/>
    <property type="match status" value="1"/>
</dbReference>
<evidence type="ECO:0000256" key="5">
    <source>
        <dbReference type="ARBA" id="ARBA00022801"/>
    </source>
</evidence>
<dbReference type="EMBL" id="CP076661">
    <property type="protein sequence ID" value="QWU86346.1"/>
    <property type="molecule type" value="Genomic_DNA"/>
</dbReference>
<evidence type="ECO:0000256" key="10">
    <source>
        <dbReference type="ARBA" id="ARBA00023242"/>
    </source>
</evidence>
<dbReference type="PROSITE" id="PS51192">
    <property type="entry name" value="HELICASE_ATP_BIND_1"/>
    <property type="match status" value="1"/>
</dbReference>
<evidence type="ECO:0000256" key="8">
    <source>
        <dbReference type="ARBA" id="ARBA00023125"/>
    </source>
</evidence>
<keyword evidence="16" id="KW-1185">Reference proteome</keyword>
<dbReference type="InterPro" id="IPR027417">
    <property type="entry name" value="P-loop_NTPase"/>
</dbReference>
<dbReference type="Pfam" id="PF06999">
    <property type="entry name" value="Suc_Fer-like"/>
    <property type="match status" value="1"/>
</dbReference>
<comment type="subcellular location">
    <subcellularLocation>
        <location evidence="1">Nucleus</location>
    </subcellularLocation>
</comment>
<dbReference type="CDD" id="cd18793">
    <property type="entry name" value="SF2_C_SNF"/>
    <property type="match status" value="1"/>
</dbReference>
<gene>
    <name evidence="15" type="ORF">CA3LBN_000564</name>
</gene>
<dbReference type="InterPro" id="IPR049730">
    <property type="entry name" value="SNF2/RAD54-like_C"/>
</dbReference>
<dbReference type="InterPro" id="IPR014001">
    <property type="entry name" value="Helicase_ATP-bd"/>
</dbReference>
<feature type="compositionally biased region" description="Basic and acidic residues" evidence="12">
    <location>
        <begin position="105"/>
        <end position="114"/>
    </location>
</feature>
<organism evidence="15 16">
    <name type="scientific">Candidozyma haemuli</name>
    <dbReference type="NCBI Taxonomy" id="45357"/>
    <lineage>
        <taxon>Eukaryota</taxon>
        <taxon>Fungi</taxon>
        <taxon>Dikarya</taxon>
        <taxon>Ascomycota</taxon>
        <taxon>Saccharomycotina</taxon>
        <taxon>Pichiomycetes</taxon>
        <taxon>Metschnikowiaceae</taxon>
        <taxon>Candidozyma</taxon>
    </lineage>
</organism>
<dbReference type="InterPro" id="IPR036249">
    <property type="entry name" value="Thioredoxin-like_sf"/>
</dbReference>
<evidence type="ECO:0000256" key="4">
    <source>
        <dbReference type="ARBA" id="ARBA00022763"/>
    </source>
</evidence>
<evidence type="ECO:0000259" key="13">
    <source>
        <dbReference type="PROSITE" id="PS51192"/>
    </source>
</evidence>
<comment type="similarity">
    <text evidence="2">Belongs to the SNF2/RAD54 helicase family.</text>
</comment>
<dbReference type="SUPFAM" id="SSF52833">
    <property type="entry name" value="Thioredoxin-like"/>
    <property type="match status" value="1"/>
</dbReference>
<keyword evidence="10" id="KW-0539">Nucleus</keyword>
<dbReference type="PANTHER" id="PTHR45629">
    <property type="entry name" value="SNF2/RAD54 FAMILY MEMBER"/>
    <property type="match status" value="1"/>
</dbReference>
<dbReference type="Proteomes" id="UP000825434">
    <property type="component" value="Chromosome 1"/>
</dbReference>
<dbReference type="CDD" id="cd18000">
    <property type="entry name" value="DEXHc_ERCC6"/>
    <property type="match status" value="1"/>
</dbReference>
<dbReference type="Pfam" id="PF00271">
    <property type="entry name" value="Helicase_C"/>
    <property type="match status" value="1"/>
</dbReference>
<evidence type="ECO:0000259" key="14">
    <source>
        <dbReference type="PROSITE" id="PS51194"/>
    </source>
</evidence>
<evidence type="ECO:0000256" key="1">
    <source>
        <dbReference type="ARBA" id="ARBA00004123"/>
    </source>
</evidence>
<reference evidence="15 16" key="1">
    <citation type="submission" date="2021-06" db="EMBL/GenBank/DDBJ databases">
        <title>Candida outbreak in Lebanon.</title>
        <authorList>
            <person name="Finianos M."/>
        </authorList>
    </citation>
    <scope>NUCLEOTIDE SEQUENCE [LARGE SCALE GENOMIC DNA]</scope>
    <source>
        <strain evidence="15">CA3LBN</strain>
    </source>
</reference>
<dbReference type="SMART" id="SM00487">
    <property type="entry name" value="DEXDc"/>
    <property type="match status" value="1"/>
</dbReference>
<dbReference type="Gene3D" id="3.40.50.300">
    <property type="entry name" value="P-loop containing nucleotide triphosphate hydrolases"/>
    <property type="match status" value="1"/>
</dbReference>
<keyword evidence="11" id="KW-0175">Coiled coil</keyword>
<feature type="region of interest" description="Disordered" evidence="12">
    <location>
        <begin position="839"/>
        <end position="858"/>
    </location>
</feature>
<keyword evidence="5" id="KW-0378">Hydrolase</keyword>
<evidence type="ECO:0000256" key="12">
    <source>
        <dbReference type="SAM" id="MobiDB-lite"/>
    </source>
</evidence>
<evidence type="ECO:0000256" key="9">
    <source>
        <dbReference type="ARBA" id="ARBA00023204"/>
    </source>
</evidence>
<name>A0ABX8HZU3_9ASCO</name>
<dbReference type="Pfam" id="PF25875">
    <property type="entry name" value="WHD_Rad26_CSB"/>
    <property type="match status" value="1"/>
</dbReference>
<sequence>MDNLEENLDVKLVDQDDLESSITKKANQALINKETELDEKRLQKATSDLEKTVKRIQLLQRRLDNPRTKLSQRKSLKDEIQWLNENELKPRQQDVDDIQGRLEGNRESLQEEQKGGTNERLAGETEREFLIRTGKITAFGNTTAFAADESATRSHQHLRAPGFSDAEQVSPNVSGNVKHELEEKEDEDDIPVKRRRKTLDSESEYEDNGESDDNGADDFADLNEDIVEELIDPTESSTSMSLSSRNVDDGDEAVYQSRFGEWKQRRAQLRKAHQKEVDEDLPEWQLPHPTIPDAVLNDRFKLPGDIYPSLFDYQKTCVQWLWELHSQKTGGIIGDEMGLGKTIQVIAFLAGLHYSGLLDKPVLLVVPATVMNQWVNEFHRWWPAFRCVILHSIGSGMTKSSIKTEEELEAHLEDEDADFDAQISMKSANNQANAKAIVDRVMEKGHVLVTTYVGLRIYSKHILPREWGYVVLDEGHKIRNPNSEISLACKRVKTYNRIILSGTPIQNNLTELWSLFDFVFPGRLGTLPVFEQQFAIPINMGGYANASNVQVQTGYKCAVVLRDLISPYLLRRLKVDVAQDLPKKNEMVLFVKLTQFQQNLYEKFLGSEDVNAILKGKRNVLMGVDMLRKICNHPDLIDRELLLRKKGYSYGNPTKSGKMQVLKNLLQLWQKEGHRTLVFCQTKQMLDILEKFVSSMRRVDIENDEIAEGDYFHYLRMDGSTPIGKRQTLVDSFNNNKYFDCFLLTTKVGGLGVNLTGADRVIIYDPDWNPSTDIQARERAWRLGQTKDITIYRLMTAGTIEEKIYHRQIFKTFLTNKILKDPKQRRFFKMNDLHDLFSLGDPQEKGTETGDMFSGSEKTFRGDKIRKSTQLNKQKHKNDDDLYQVASIMGVSKLDNYVGDEEKDDDKSKEENRLMDGIFANADVVHSTLQHDEIINSNQQEVSIVEREAARVAKEAADALKKSRIQARSNTVGTPTWTGKFGVAGRFGPKKSTISRGGTKSPSQSPAPGATDAISSTSILNQLKQKKANNGRANKSGKPKKLTEDDKQSLLQHLIDFLRKQPEGFSKSDPILKSLPRNVDLKDEKEMISVRSLLREAANWDAALKGWRLKETRCASRFVDTCPPPAYDTGCTHCGIPEFPADKPINYEANLNGTGSDPWKHLLVFSHGFNDFNKMPAKVELTVGSVASEMTQHKRLLSPNHPVSVTNALVPGINEKPKGKEKVYLYPDNKVIEFDLKHAEQFVEHYLLPEQKDVVEVYNPFAAQTEKAKGRQDHSELFSERPIEEDLVLICGHTQRDIRCGLLAPLLKQEFERVLEREELHQVKTGLISHVGGHAYAGNVLYFPRDSSKPVVFYGRVFPELVQGVVNTTIKGGQIIKELYRGDVKPKEIA</sequence>
<dbReference type="PROSITE" id="PS51194">
    <property type="entry name" value="HELICASE_CTER"/>
    <property type="match status" value="1"/>
</dbReference>
<feature type="coiled-coil region" evidence="11">
    <location>
        <begin position="1"/>
        <end position="62"/>
    </location>
</feature>
<dbReference type="SUPFAM" id="SSF52540">
    <property type="entry name" value="P-loop containing nucleoside triphosphate hydrolases"/>
    <property type="match status" value="2"/>
</dbReference>
<feature type="region of interest" description="Disordered" evidence="12">
    <location>
        <begin position="980"/>
        <end position="1045"/>
    </location>
</feature>
<evidence type="ECO:0000256" key="6">
    <source>
        <dbReference type="ARBA" id="ARBA00022806"/>
    </source>
</evidence>
<evidence type="ECO:0000256" key="3">
    <source>
        <dbReference type="ARBA" id="ARBA00022741"/>
    </source>
</evidence>
<dbReference type="InterPro" id="IPR058951">
    <property type="entry name" value="WHD_Rad26_CSB-like"/>
</dbReference>
<proteinExistence type="inferred from homology"/>
<dbReference type="Gene3D" id="3.40.30.10">
    <property type="entry name" value="Glutaredoxin"/>
    <property type="match status" value="1"/>
</dbReference>
<feature type="compositionally biased region" description="Polar residues" evidence="12">
    <location>
        <begin position="992"/>
        <end position="1006"/>
    </location>
</feature>
<accession>A0ABX8HZU3</accession>
<keyword evidence="4" id="KW-0227">DNA damage</keyword>
<evidence type="ECO:0000313" key="15">
    <source>
        <dbReference type="EMBL" id="QWU86346.1"/>
    </source>
</evidence>
<evidence type="ECO:0000256" key="2">
    <source>
        <dbReference type="ARBA" id="ARBA00007025"/>
    </source>
</evidence>
<dbReference type="PANTHER" id="PTHR45629:SF7">
    <property type="entry name" value="DNA EXCISION REPAIR PROTEIN ERCC-6-RELATED"/>
    <property type="match status" value="1"/>
</dbReference>
<feature type="domain" description="Helicase ATP-binding" evidence="13">
    <location>
        <begin position="322"/>
        <end position="522"/>
    </location>
</feature>
<dbReference type="InterPro" id="IPR001650">
    <property type="entry name" value="Helicase_C-like"/>
</dbReference>
<dbReference type="InterPro" id="IPR000330">
    <property type="entry name" value="SNF2_N"/>
</dbReference>
<dbReference type="Pfam" id="PF00176">
    <property type="entry name" value="SNF2-rel_dom"/>
    <property type="match status" value="1"/>
</dbReference>
<dbReference type="InterPro" id="IPR038718">
    <property type="entry name" value="SNF2-like_sf"/>
</dbReference>
<keyword evidence="8" id="KW-0238">DNA-binding</keyword>